<dbReference type="Pfam" id="PF24065">
    <property type="entry name" value="REV3_N"/>
    <property type="match status" value="1"/>
</dbReference>
<dbReference type="InterPro" id="IPR001304">
    <property type="entry name" value="C-type_lectin-like"/>
</dbReference>
<evidence type="ECO:0000313" key="19">
    <source>
        <dbReference type="Proteomes" id="UP000659654"/>
    </source>
</evidence>
<dbReference type="SUPFAM" id="SSF52799">
    <property type="entry name" value="(Phosphotyrosine protein) phosphatases II"/>
    <property type="match status" value="1"/>
</dbReference>
<dbReference type="InterPro" id="IPR017964">
    <property type="entry name" value="DNA-dir_DNA_pol_B_CS"/>
</dbReference>
<evidence type="ECO:0000256" key="7">
    <source>
        <dbReference type="ARBA" id="ARBA00022833"/>
    </source>
</evidence>
<evidence type="ECO:0000259" key="16">
    <source>
        <dbReference type="PROSITE" id="PS50054"/>
    </source>
</evidence>
<evidence type="ECO:0000256" key="4">
    <source>
        <dbReference type="ARBA" id="ARBA00022695"/>
    </source>
</evidence>
<dbReference type="Proteomes" id="UP000582659">
    <property type="component" value="Unassembled WGS sequence"/>
</dbReference>
<dbReference type="InterPro" id="IPR036397">
    <property type="entry name" value="RNaseH_sf"/>
</dbReference>
<dbReference type="GO" id="GO:0000724">
    <property type="term" value="P:double-strand break repair via homologous recombination"/>
    <property type="evidence" value="ECO:0007669"/>
    <property type="project" value="TreeGrafter"/>
</dbReference>
<dbReference type="GO" id="GO:0051536">
    <property type="term" value="F:iron-sulfur cluster binding"/>
    <property type="evidence" value="ECO:0007669"/>
    <property type="project" value="UniProtKB-KW"/>
</dbReference>
<dbReference type="PROSITE" id="PS00116">
    <property type="entry name" value="DNA_POLYMERASE_B"/>
    <property type="match status" value="1"/>
</dbReference>
<dbReference type="SMR" id="A0A7I8WWA9"/>
<evidence type="ECO:0000259" key="15">
    <source>
        <dbReference type="PROSITE" id="PS50041"/>
    </source>
</evidence>
<dbReference type="SMART" id="SM00034">
    <property type="entry name" value="CLECT"/>
    <property type="match status" value="1"/>
</dbReference>
<feature type="domain" description="Tyrosine specific protein phosphatases" evidence="17">
    <location>
        <begin position="146"/>
        <end position="190"/>
    </location>
</feature>
<dbReference type="InterPro" id="IPR016187">
    <property type="entry name" value="CTDL_fold"/>
</dbReference>
<dbReference type="Pfam" id="PF00136">
    <property type="entry name" value="DNA_pol_B"/>
    <property type="match status" value="1"/>
</dbReference>
<name>A0A7I8WWA9_BURXY</name>
<dbReference type="GO" id="GO:0016035">
    <property type="term" value="C:zeta DNA polymerase complex"/>
    <property type="evidence" value="ECO:0007669"/>
    <property type="project" value="InterPro"/>
</dbReference>
<dbReference type="Proteomes" id="UP000659654">
    <property type="component" value="Unassembled WGS sequence"/>
</dbReference>
<organism evidence="18 19">
    <name type="scientific">Bursaphelenchus xylophilus</name>
    <name type="common">Pinewood nematode worm</name>
    <name type="synonym">Aphelenchoides xylophilus</name>
    <dbReference type="NCBI Taxonomy" id="6326"/>
    <lineage>
        <taxon>Eukaryota</taxon>
        <taxon>Metazoa</taxon>
        <taxon>Ecdysozoa</taxon>
        <taxon>Nematoda</taxon>
        <taxon>Chromadorea</taxon>
        <taxon>Rhabditida</taxon>
        <taxon>Tylenchina</taxon>
        <taxon>Tylenchomorpha</taxon>
        <taxon>Aphelenchoidea</taxon>
        <taxon>Aphelenchoididae</taxon>
        <taxon>Bursaphelenchus</taxon>
    </lineage>
</organism>
<sequence length="1579" mass="180643">MPFDLADALKNKRSDLKSVTTKVISIDGTESEERRGKDGTFEEVDLLGDINEDGEEVTVSNRRRKKVERAKKMGFVVDLKPDLQVAEAAANVFLGSQDVAADFQLLKRHGITAIVNAAAGVANLYPKNFDYLRVELLDLPETDILKELPAVLRFIYDNVNSGGRVLVHCNAGVSRAASIVLAYMINFMLSEYRICNVSCDYYLSEQTPYSAGNRSELPVIRVFGIDKNGQKCCAHIHGTSPCIWMRTNCQLSSSQRLLLSQTLSQRLQNAGIQLRADPIIEISECKARSMYGYYDNKDYFIRISLRNPVHTRTLTKILQGEALHDFKLQPYMSHIPFILQFFIEYSIFGMGQIGFRKVLFRKAPNSSSGYNLSSLPPASNMSVEFDAHVEDILNPWEEVNCKYINSGLEYIWNDEEHRRKLLKIPMFRPGHPSINTFTIAKNERMNLAKLRDKVTDAATNVPDTQKIKLSDLPPFYDNLSFDPDAVRTDIEDAEADDESQHDESIHDELSEMSSTSLSDDETGYSEMIGPFKDVDDFVGWETEGINTQFFEVSNSYEKKVTLQKIKKAREKKAKDPGDIKQNDISQIRSFEYCGNLRDVTIYTRLIKRHNHNVSPVKGSVKIQSSSTVDNLCVMAVELIADPVSNSRVPDPASDPVMVLSCALCTDISNWTSKTPFSYIRSIVVRGGVSCGPTRDVDYVDSEMELFQKFAEIVQRFDPDILVGYDLHRESWTYLERRTSFTKHPLCKMISRVKDVSIFEKSGAGIDAGRIKLEVWKTARRDSPMRSYEFGYVVGQVLDLPFMELDFEMLKELSNSTNPDCKLLLVDICMKRAQYDIQILEKLDIFVKTSQMARVYGIQFIEVLTRGSQFRVESMLLRLARKRGMIPPSVGVKQRSLMGSPETIPLNLEPESGIYRDPVVVLDFQSLYPSVCIAYNYCFTTCLGKMSRLLNADLGDQIKLGALSYTSLTSDKLKELIDNDNIHISPTGGVFVKANVQKSMLAEMLMELLDTRVMVKDSMKNFKGDAILRRTLDAQQLALKLVANVTYGYTAANWSGRMPCEEVADAIVSKGREALEGVIHMVDGNAERYKHAEVIYGDTDSVFVLFRGCSRNEAFKLGRLIAEDVTKMNPNPMKLKFEKVMQPCILVTKKRYVGRSYEKEEDAGVFDAKGIETVRRDGSLFVSQMLEKCLNILFDFGQTAVIRYLQSKLANPESFPLSSFIINAEYRGEYAEKAQVPAKKLAMQRKEMCERFEPIRGERLPFVIIRPEPHSKTKMIDCVVGWEEFLKDSCLQLHYNYYMGKQLMSALTRFFDLTPYGLRYHSLYFDICQSCGKSTNDSEFCEDCSEDDNVDQIRLAKYFVLQRRLLRTYRSCKNCIKMDSVDIDVRNLKCFNFNCNINNTRLKLERNLENEDDIELNDDTATPSWEEKMRTLDEKWQIRLGQQVAYLRERIEKLETTMNSLNHVMESDWNHFGDQKFKFFDRNVDWNEAQVFCRLHNAQLINVDDSQKNKIISEFLTRADPAITEVWIDLKTQTQMETDSYKYDNFSEKGLIEGCTVVDIRGKWKIRPCSRQRPFICERK</sequence>
<dbReference type="EMBL" id="CAJFDI010000002">
    <property type="protein sequence ID" value="CAD5215905.1"/>
    <property type="molecule type" value="Genomic_DNA"/>
</dbReference>
<dbReference type="SMART" id="SM00195">
    <property type="entry name" value="DSPc"/>
    <property type="match status" value="1"/>
</dbReference>
<dbReference type="InterPro" id="IPR056435">
    <property type="entry name" value="DPOD/Z_N"/>
</dbReference>
<evidence type="ECO:0000256" key="9">
    <source>
        <dbReference type="ARBA" id="ARBA00023004"/>
    </source>
</evidence>
<evidence type="ECO:0000313" key="18">
    <source>
        <dbReference type="EMBL" id="CAD5215905.1"/>
    </source>
</evidence>
<dbReference type="InterPro" id="IPR006134">
    <property type="entry name" value="DNA-dir_DNA_pol_B_multi_dom"/>
</dbReference>
<dbReference type="InterPro" id="IPR043502">
    <property type="entry name" value="DNA/RNA_pol_sf"/>
</dbReference>
<dbReference type="InterPro" id="IPR006133">
    <property type="entry name" value="DNA-dir_DNA_pol_B_exonuc"/>
</dbReference>
<dbReference type="CDD" id="cd00037">
    <property type="entry name" value="CLECT"/>
    <property type="match status" value="1"/>
</dbReference>
<dbReference type="GO" id="GO:0006260">
    <property type="term" value="P:DNA replication"/>
    <property type="evidence" value="ECO:0007669"/>
    <property type="project" value="UniProtKB-KW"/>
</dbReference>
<dbReference type="InterPro" id="IPR030559">
    <property type="entry name" value="PolZ_Rev3"/>
</dbReference>
<dbReference type="PANTHER" id="PTHR45812">
    <property type="entry name" value="DNA POLYMERASE ZETA CATALYTIC SUBUNIT"/>
    <property type="match status" value="1"/>
</dbReference>
<keyword evidence="13" id="KW-0235">DNA replication</keyword>
<comment type="cofactor">
    <cofactor evidence="1">
        <name>[4Fe-4S] cluster</name>
        <dbReference type="ChEBI" id="CHEBI:49883"/>
    </cofactor>
</comment>
<dbReference type="Gene3D" id="3.10.100.10">
    <property type="entry name" value="Mannose-Binding Protein A, subunit A"/>
    <property type="match status" value="1"/>
</dbReference>
<dbReference type="InterPro" id="IPR012337">
    <property type="entry name" value="RNaseH-like_sf"/>
</dbReference>
<dbReference type="Pfam" id="PF24055">
    <property type="entry name" value="POL3_N"/>
    <property type="match status" value="1"/>
</dbReference>
<dbReference type="InterPro" id="IPR000387">
    <property type="entry name" value="Tyr_Pase_dom"/>
</dbReference>
<keyword evidence="11" id="KW-0234">DNA repair</keyword>
<evidence type="ECO:0000256" key="14">
    <source>
        <dbReference type="SAM" id="MobiDB-lite"/>
    </source>
</evidence>
<evidence type="ECO:0000256" key="13">
    <source>
        <dbReference type="RuleBase" id="RU000442"/>
    </source>
</evidence>
<dbReference type="GO" id="GO:0005634">
    <property type="term" value="C:nucleus"/>
    <property type="evidence" value="ECO:0007669"/>
    <property type="project" value="TreeGrafter"/>
</dbReference>
<dbReference type="SUPFAM" id="SSF56436">
    <property type="entry name" value="C-type lectin-like"/>
    <property type="match status" value="1"/>
</dbReference>
<feature type="domain" description="Tyrosine-protein phosphatase" evidence="16">
    <location>
        <begin position="84"/>
        <end position="238"/>
    </location>
</feature>
<keyword evidence="5" id="KW-0479">Metal-binding</keyword>
<dbReference type="Gene3D" id="1.10.132.60">
    <property type="entry name" value="DNA polymerase family B, C-terminal domain"/>
    <property type="match status" value="1"/>
</dbReference>
<dbReference type="InterPro" id="IPR020422">
    <property type="entry name" value="TYR_PHOSPHATASE_DUAL_dom"/>
</dbReference>
<dbReference type="FunFam" id="1.10.287.690:FF:000002">
    <property type="entry name" value="DNA polymerase zeta"/>
    <property type="match status" value="1"/>
</dbReference>
<keyword evidence="10" id="KW-0411">Iron-sulfur</keyword>
<dbReference type="EMBL" id="CAJFCV020000002">
    <property type="protein sequence ID" value="CAG9098243.1"/>
    <property type="molecule type" value="Genomic_DNA"/>
</dbReference>
<proteinExistence type="inferred from homology"/>
<dbReference type="PRINTS" id="PR00106">
    <property type="entry name" value="DNAPOLB"/>
</dbReference>
<keyword evidence="7" id="KW-0862">Zinc</keyword>
<dbReference type="GO" id="GO:0042276">
    <property type="term" value="P:error-prone translesion synthesis"/>
    <property type="evidence" value="ECO:0007669"/>
    <property type="project" value="TreeGrafter"/>
</dbReference>
<dbReference type="GO" id="GO:0003887">
    <property type="term" value="F:DNA-directed DNA polymerase activity"/>
    <property type="evidence" value="ECO:0007669"/>
    <property type="project" value="UniProtKB-KW"/>
</dbReference>
<evidence type="ECO:0000256" key="11">
    <source>
        <dbReference type="ARBA" id="ARBA00023204"/>
    </source>
</evidence>
<dbReference type="InterPro" id="IPR016186">
    <property type="entry name" value="C-type_lectin-like/link_sf"/>
</dbReference>
<dbReference type="PROSITE" id="PS50041">
    <property type="entry name" value="C_TYPE_LECTIN_2"/>
    <property type="match status" value="1"/>
</dbReference>
<dbReference type="Pfam" id="PF00059">
    <property type="entry name" value="Lectin_C"/>
    <property type="match status" value="1"/>
</dbReference>
<dbReference type="GO" id="GO:0000166">
    <property type="term" value="F:nucleotide binding"/>
    <property type="evidence" value="ECO:0007669"/>
    <property type="project" value="InterPro"/>
</dbReference>
<dbReference type="InterPro" id="IPR056447">
    <property type="entry name" value="REV3_N"/>
</dbReference>
<dbReference type="GO" id="GO:0046872">
    <property type="term" value="F:metal ion binding"/>
    <property type="evidence" value="ECO:0007669"/>
    <property type="project" value="UniProtKB-KW"/>
</dbReference>
<feature type="domain" description="C-type lectin" evidence="15">
    <location>
        <begin position="1471"/>
        <end position="1577"/>
    </location>
</feature>
<dbReference type="InterPro" id="IPR023211">
    <property type="entry name" value="DNA_pol_palm_dom_sf"/>
</dbReference>
<dbReference type="SMART" id="SM00486">
    <property type="entry name" value="POLBc"/>
    <property type="match status" value="1"/>
</dbReference>
<protein>
    <recommendedName>
        <fullName evidence="13">DNA polymerase</fullName>
        <ecNumber evidence="13">2.7.7.7</ecNumber>
    </recommendedName>
</protein>
<keyword evidence="6" id="KW-0227">DNA damage</keyword>
<dbReference type="Gene3D" id="3.30.342.10">
    <property type="entry name" value="DNA Polymerase, chain B, domain 1"/>
    <property type="match status" value="1"/>
</dbReference>
<dbReference type="SUPFAM" id="SSF53098">
    <property type="entry name" value="Ribonuclease H-like"/>
    <property type="match status" value="1"/>
</dbReference>
<dbReference type="InterPro" id="IPR000340">
    <property type="entry name" value="Dual-sp_phosphatase_cat-dom"/>
</dbReference>
<dbReference type="Gene3D" id="3.90.190.10">
    <property type="entry name" value="Protein tyrosine phosphatase superfamily"/>
    <property type="match status" value="1"/>
</dbReference>
<evidence type="ECO:0000256" key="2">
    <source>
        <dbReference type="ARBA" id="ARBA00005755"/>
    </source>
</evidence>
<evidence type="ECO:0000256" key="1">
    <source>
        <dbReference type="ARBA" id="ARBA00001966"/>
    </source>
</evidence>
<dbReference type="PANTHER" id="PTHR45812:SF1">
    <property type="entry name" value="DNA POLYMERASE ZETA CATALYTIC SUBUNIT"/>
    <property type="match status" value="1"/>
</dbReference>
<dbReference type="OrthoDB" id="2414538at2759"/>
<dbReference type="Gene3D" id="3.90.1600.10">
    <property type="entry name" value="Palm domain of DNA polymerase"/>
    <property type="match status" value="1"/>
</dbReference>
<dbReference type="GO" id="GO:0003677">
    <property type="term" value="F:DNA binding"/>
    <property type="evidence" value="ECO:0007669"/>
    <property type="project" value="UniProtKB-KW"/>
</dbReference>
<evidence type="ECO:0000256" key="12">
    <source>
        <dbReference type="ARBA" id="ARBA00049244"/>
    </source>
</evidence>
<keyword evidence="4 13" id="KW-0548">Nucleotidyltransferase</keyword>
<feature type="region of interest" description="Disordered" evidence="14">
    <location>
        <begin position="493"/>
        <end position="525"/>
    </location>
</feature>
<dbReference type="Pfam" id="PF00782">
    <property type="entry name" value="DSPc"/>
    <property type="match status" value="1"/>
</dbReference>
<gene>
    <name evidence="18" type="ORF">BXYJ_LOCUS4263</name>
</gene>
<reference evidence="18" key="1">
    <citation type="submission" date="2020-09" db="EMBL/GenBank/DDBJ databases">
        <authorList>
            <person name="Kikuchi T."/>
        </authorList>
    </citation>
    <scope>NUCLEOTIDE SEQUENCE</scope>
    <source>
        <strain evidence="18">Ka4C1</strain>
    </source>
</reference>
<dbReference type="PROSITE" id="PS50056">
    <property type="entry name" value="TYR_PHOSPHATASE_2"/>
    <property type="match status" value="1"/>
</dbReference>
<keyword evidence="19" id="KW-1185">Reference proteome</keyword>
<evidence type="ECO:0000256" key="8">
    <source>
        <dbReference type="ARBA" id="ARBA00022932"/>
    </source>
</evidence>
<dbReference type="InterPro" id="IPR029021">
    <property type="entry name" value="Prot-tyrosine_phosphatase-like"/>
</dbReference>
<dbReference type="Gene3D" id="3.30.420.10">
    <property type="entry name" value="Ribonuclease H-like superfamily/Ribonuclease H"/>
    <property type="match status" value="1"/>
</dbReference>
<keyword evidence="3 13" id="KW-0808">Transferase</keyword>
<evidence type="ECO:0000256" key="6">
    <source>
        <dbReference type="ARBA" id="ARBA00022763"/>
    </source>
</evidence>
<comment type="similarity">
    <text evidence="2 13">Belongs to the DNA polymerase type-B family.</text>
</comment>
<dbReference type="SUPFAM" id="SSF56672">
    <property type="entry name" value="DNA/RNA polymerases"/>
    <property type="match status" value="1"/>
</dbReference>
<keyword evidence="8 13" id="KW-0239">DNA-directed DNA polymerase</keyword>
<accession>A0A7I8WWA9</accession>
<comment type="catalytic activity">
    <reaction evidence="12 13">
        <text>DNA(n) + a 2'-deoxyribonucleoside 5'-triphosphate = DNA(n+1) + diphosphate</text>
        <dbReference type="Rhea" id="RHEA:22508"/>
        <dbReference type="Rhea" id="RHEA-COMP:17339"/>
        <dbReference type="Rhea" id="RHEA-COMP:17340"/>
        <dbReference type="ChEBI" id="CHEBI:33019"/>
        <dbReference type="ChEBI" id="CHEBI:61560"/>
        <dbReference type="ChEBI" id="CHEBI:173112"/>
        <dbReference type="EC" id="2.7.7.7"/>
    </reaction>
</comment>
<dbReference type="EC" id="2.7.7.7" evidence="13"/>
<evidence type="ECO:0000256" key="3">
    <source>
        <dbReference type="ARBA" id="ARBA00022679"/>
    </source>
</evidence>
<dbReference type="Pfam" id="PF03104">
    <property type="entry name" value="DNA_pol_B_exo1"/>
    <property type="match status" value="1"/>
</dbReference>
<comment type="caution">
    <text evidence="18">The sequence shown here is derived from an EMBL/GenBank/DDBJ whole genome shotgun (WGS) entry which is preliminary data.</text>
</comment>
<evidence type="ECO:0000259" key="17">
    <source>
        <dbReference type="PROSITE" id="PS50056"/>
    </source>
</evidence>
<dbReference type="PROSITE" id="PS50054">
    <property type="entry name" value="TYR_PHOSPHATASE_DUAL"/>
    <property type="match status" value="1"/>
</dbReference>
<dbReference type="InterPro" id="IPR006172">
    <property type="entry name" value="DNA-dir_DNA_pol_B"/>
</dbReference>
<evidence type="ECO:0000256" key="5">
    <source>
        <dbReference type="ARBA" id="ARBA00022723"/>
    </source>
</evidence>
<dbReference type="Gene3D" id="1.10.287.690">
    <property type="entry name" value="Helix hairpin bin"/>
    <property type="match status" value="1"/>
</dbReference>
<keyword evidence="13" id="KW-0238">DNA-binding</keyword>
<evidence type="ECO:0000256" key="10">
    <source>
        <dbReference type="ARBA" id="ARBA00023014"/>
    </source>
</evidence>
<keyword evidence="9" id="KW-0408">Iron</keyword>
<dbReference type="InterPro" id="IPR042087">
    <property type="entry name" value="DNA_pol_B_thumb"/>
</dbReference>